<proteinExistence type="predicted"/>
<feature type="transmembrane region" description="Helical" evidence="1">
    <location>
        <begin position="696"/>
        <end position="715"/>
    </location>
</feature>
<keyword evidence="1" id="KW-0812">Transmembrane</keyword>
<protein>
    <recommendedName>
        <fullName evidence="2">DJ-1/PfpI domain-containing protein</fullName>
    </recommendedName>
</protein>
<accession>A0ABY6HN81</accession>
<evidence type="ECO:0000259" key="2">
    <source>
        <dbReference type="Pfam" id="PF01965"/>
    </source>
</evidence>
<sequence length="719" mass="78391">MKQKTKNKVEFHNFKRTFLKCSLFIFLAINMTPLLESISLRNVEATDSSSEAPYKILFIMDENYGGNCKYIIEIFENYGWEVTTTATKKTIIGCSYVSFKEFTVNKTLRTVNFLDYDCISILPGKDHENLNKSESFLDKIQDAVYSGIIVSAWCRAVLLLARANVIRGRTVTGNDADKDILIAAGATFKSYCPPIRDNNVITSVRSKYYRQETCDLIKDTVENYVPEVVDFSTYLGGTGDEQGVSSRLKYLGDTELDSQGNIIVLGRSASADFPVKNAFQENKSRGIDVTITKYSPGGKIIFSTFFGGSGDEWGTGLALDSEDNIIFGGTTTSPDFPLKNAYQTELKGGSEAENDIFFAKLSSDGQTLFHSSYLGGTDSEWCYALAVSSNGEIAVAGLTDSTDFPMMNPIQEEKAGYHDIYVTKFDSSGQEILLSTYIGQAGGDSCRGLGFDSHGNLYATGELTGSDLAKGAVFQRQAGGGSDAFLAKFSKKGDLSFLTYLGGSNVERATDLTIDSQDNIIVTGYTYSTNFPTKKAFQDEIAGSYDIFVTKISSTGMRKIFSTFLGGNNIDQGHAISVDKDDNIVVVGSTKSSDFPITIESLANLTGKTEAFIVKLSKSGKEMLYSTTIGGAQDDIAIATVSTLDYSQIIVGFTFSTNFPVIDATQDCYGGNCDIFMTKYYMPYESSFTTQNSIPGPSMILIISLGIVAIVFLMISKSK</sequence>
<evidence type="ECO:0000313" key="4">
    <source>
        <dbReference type="Proteomes" id="UP001208689"/>
    </source>
</evidence>
<reference evidence="3" key="1">
    <citation type="submission" date="2022-09" db="EMBL/GenBank/DDBJ databases">
        <title>Actin cytoskeleton and complex cell architecture in an #Asgard archaeon.</title>
        <authorList>
            <person name="Ponce Toledo R.I."/>
            <person name="Schleper C."/>
            <person name="Rodrigues Oliveira T."/>
            <person name="Wollweber F."/>
            <person name="Xu J."/>
            <person name="Rittmann S."/>
            <person name="Klingl A."/>
            <person name="Pilhofer M."/>
        </authorList>
    </citation>
    <scope>NUCLEOTIDE SEQUENCE</scope>
    <source>
        <strain evidence="3">B-35</strain>
    </source>
</reference>
<dbReference type="InterPro" id="IPR010620">
    <property type="entry name" value="SBBP_repeat"/>
</dbReference>
<dbReference type="SUPFAM" id="SSF52317">
    <property type="entry name" value="Class I glutamine amidotransferase-like"/>
    <property type="match status" value="1"/>
</dbReference>
<dbReference type="InterPro" id="IPR029062">
    <property type="entry name" value="Class_I_gatase-like"/>
</dbReference>
<keyword evidence="1" id="KW-0472">Membrane</keyword>
<dbReference type="Pfam" id="PF06739">
    <property type="entry name" value="SBBP"/>
    <property type="match status" value="2"/>
</dbReference>
<dbReference type="SUPFAM" id="SSF101898">
    <property type="entry name" value="NHL repeat"/>
    <property type="match status" value="1"/>
</dbReference>
<dbReference type="InterPro" id="IPR011042">
    <property type="entry name" value="6-blade_b-propeller_TolB-like"/>
</dbReference>
<dbReference type="Proteomes" id="UP001208689">
    <property type="component" value="Chromosome"/>
</dbReference>
<dbReference type="EMBL" id="CP104013">
    <property type="protein sequence ID" value="UYP44957.1"/>
    <property type="molecule type" value="Genomic_DNA"/>
</dbReference>
<evidence type="ECO:0000313" key="3">
    <source>
        <dbReference type="EMBL" id="UYP44957.1"/>
    </source>
</evidence>
<dbReference type="Gene3D" id="3.40.50.880">
    <property type="match status" value="1"/>
</dbReference>
<organism evidence="3 4">
    <name type="scientific">Candidatus Lokiarchaeum ossiferum</name>
    <dbReference type="NCBI Taxonomy" id="2951803"/>
    <lineage>
        <taxon>Archaea</taxon>
        <taxon>Promethearchaeati</taxon>
        <taxon>Promethearchaeota</taxon>
        <taxon>Promethearchaeia</taxon>
        <taxon>Promethearchaeales</taxon>
        <taxon>Promethearchaeaceae</taxon>
        <taxon>Candidatus Lokiarchaeum</taxon>
    </lineage>
</organism>
<name>A0ABY6HN81_9ARCH</name>
<dbReference type="PANTHER" id="PTHR35580">
    <property type="entry name" value="CELL SURFACE GLYCOPROTEIN (S-LAYER PROTEIN)-LIKE PROTEIN"/>
    <property type="match status" value="1"/>
</dbReference>
<keyword evidence="4" id="KW-1185">Reference proteome</keyword>
<feature type="domain" description="DJ-1/PfpI" evidence="2">
    <location>
        <begin position="69"/>
        <end position="205"/>
    </location>
</feature>
<dbReference type="Gene3D" id="2.120.10.30">
    <property type="entry name" value="TolB, C-terminal domain"/>
    <property type="match status" value="1"/>
</dbReference>
<keyword evidence="1" id="KW-1133">Transmembrane helix</keyword>
<dbReference type="PANTHER" id="PTHR35580:SF1">
    <property type="entry name" value="PHYTASE-LIKE DOMAIN-CONTAINING PROTEIN"/>
    <property type="match status" value="1"/>
</dbReference>
<evidence type="ECO:0000256" key="1">
    <source>
        <dbReference type="SAM" id="Phobius"/>
    </source>
</evidence>
<gene>
    <name evidence="3" type="ORF">NEF87_001242</name>
</gene>
<dbReference type="InterPro" id="IPR052918">
    <property type="entry name" value="Motility_Chemotaxis_Reg"/>
</dbReference>
<dbReference type="InterPro" id="IPR002818">
    <property type="entry name" value="DJ-1/PfpI"/>
</dbReference>
<dbReference type="Pfam" id="PF01965">
    <property type="entry name" value="DJ-1_PfpI"/>
    <property type="match status" value="1"/>
</dbReference>